<gene>
    <name evidence="1" type="ORF">CWATWH0402_902</name>
</gene>
<dbReference type="AlphaFoldDB" id="T2JPT2"/>
<evidence type="ECO:0000313" key="2">
    <source>
        <dbReference type="Proteomes" id="UP000018130"/>
    </source>
</evidence>
<dbReference type="Proteomes" id="UP000018130">
    <property type="component" value="Unassembled WGS sequence"/>
</dbReference>
<accession>T2JPT2</accession>
<reference evidence="1 2" key="1">
    <citation type="submission" date="2013-01" db="EMBL/GenBank/DDBJ databases">
        <authorList>
            <person name="Bench S."/>
        </authorList>
    </citation>
    <scope>NUCLEOTIDE SEQUENCE [LARGE SCALE GENOMIC DNA]</scope>
    <source>
        <strain evidence="1 2">WH 0402</strain>
    </source>
</reference>
<reference evidence="1 2" key="2">
    <citation type="submission" date="2013-09" db="EMBL/GenBank/DDBJ databases">
        <title>Whole genome comparison of six Crocosphaera watsonii strains with differing phenotypes.</title>
        <authorList>
            <person name="Bench S.R."/>
            <person name="Heller P."/>
            <person name="Frank I."/>
            <person name="Arciniega M."/>
            <person name="Shilova I.N."/>
            <person name="Zehr J.P."/>
        </authorList>
    </citation>
    <scope>NUCLEOTIDE SEQUENCE [LARGE SCALE GENOMIC DNA]</scope>
    <source>
        <strain evidence="1 2">WH 0402</strain>
    </source>
</reference>
<proteinExistence type="predicted"/>
<name>T2JPT2_CROWT</name>
<evidence type="ECO:0000313" key="1">
    <source>
        <dbReference type="EMBL" id="CCQ67051.1"/>
    </source>
</evidence>
<organism evidence="1 2">
    <name type="scientific">Crocosphaera watsonii WH 0402</name>
    <dbReference type="NCBI Taxonomy" id="1284629"/>
    <lineage>
        <taxon>Bacteria</taxon>
        <taxon>Bacillati</taxon>
        <taxon>Cyanobacteriota</taxon>
        <taxon>Cyanophyceae</taxon>
        <taxon>Oscillatoriophycideae</taxon>
        <taxon>Chroococcales</taxon>
        <taxon>Aphanothecaceae</taxon>
        <taxon>Crocosphaera</taxon>
    </lineage>
</organism>
<protein>
    <submittedName>
        <fullName evidence="1">Uncharacterized protein</fullName>
    </submittedName>
</protein>
<sequence>MRLVKISLTGQTLNEAPYWLYGIPEIKRTLELTWFTEDELISLKEIQSPAEF</sequence>
<comment type="caution">
    <text evidence="1">The sequence shown here is derived from an EMBL/GenBank/DDBJ whole genome shotgun (WGS) entry which is preliminary data.</text>
</comment>
<dbReference type="EMBL" id="CAQN01000539">
    <property type="protein sequence ID" value="CCQ67051.1"/>
    <property type="molecule type" value="Genomic_DNA"/>
</dbReference>
<dbReference type="RefSeq" id="WP_156177713.1">
    <property type="nucleotide sequence ID" value="NZ_CAQN01000539.1"/>
</dbReference>